<dbReference type="EMBL" id="JAGSOH010000187">
    <property type="protein sequence ID" value="MBR7831130.1"/>
    <property type="molecule type" value="Genomic_DNA"/>
</dbReference>
<evidence type="ECO:0000313" key="2">
    <source>
        <dbReference type="Proteomes" id="UP000676325"/>
    </source>
</evidence>
<proteinExistence type="predicted"/>
<gene>
    <name evidence="1" type="ORF">KDK95_32795</name>
</gene>
<keyword evidence="2" id="KW-1185">Reference proteome</keyword>
<dbReference type="Proteomes" id="UP000676325">
    <property type="component" value="Unassembled WGS sequence"/>
</dbReference>
<comment type="caution">
    <text evidence="1">The sequence shown here is derived from an EMBL/GenBank/DDBJ whole genome shotgun (WGS) entry which is preliminary data.</text>
</comment>
<organism evidence="1 2">
    <name type="scientific">Actinospica acidithermotolerans</name>
    <dbReference type="NCBI Taxonomy" id="2828514"/>
    <lineage>
        <taxon>Bacteria</taxon>
        <taxon>Bacillati</taxon>
        <taxon>Actinomycetota</taxon>
        <taxon>Actinomycetes</taxon>
        <taxon>Catenulisporales</taxon>
        <taxon>Actinospicaceae</taxon>
        <taxon>Actinospica</taxon>
    </lineage>
</organism>
<dbReference type="PANTHER" id="PTHR30007:SF0">
    <property type="entry name" value="TRANSPOSASE"/>
    <property type="match status" value="1"/>
</dbReference>
<reference evidence="1" key="1">
    <citation type="submission" date="2021-04" db="EMBL/GenBank/DDBJ databases">
        <title>Genome based classification of Actinospica acidithermotolerans sp. nov., an actinobacterium isolated from an Indonesian hot spring.</title>
        <authorList>
            <person name="Kusuma A.B."/>
            <person name="Putra K.E."/>
            <person name="Nafisah S."/>
            <person name="Loh J."/>
            <person name="Nouioui I."/>
            <person name="Goodfellow M."/>
        </authorList>
    </citation>
    <scope>NUCLEOTIDE SEQUENCE</scope>
    <source>
        <strain evidence="1">MGRD01-02</strain>
    </source>
</reference>
<protein>
    <submittedName>
        <fullName evidence="1">Transposase</fullName>
    </submittedName>
</protein>
<name>A0A941EI47_9ACTN</name>
<sequence length="135" mass="15307">MAIDSQSVKAPIVLGVSAARLGDSPVGRQVIDHLAYRAPSVTKAWLDGGYNAKGVDHGAEVGIDVEVVRRDPSVEGFRVLWRRWVVERTFGWFMLHRRLTRDYETRQERSRTIIHWSMIGVMARALTSCSTPTWQ</sequence>
<accession>A0A941EI47</accession>
<dbReference type="RefSeq" id="WP_212522245.1">
    <property type="nucleotide sequence ID" value="NZ_JAGSOH010000187.1"/>
</dbReference>
<evidence type="ECO:0000313" key="1">
    <source>
        <dbReference type="EMBL" id="MBR7831130.1"/>
    </source>
</evidence>
<dbReference type="PANTHER" id="PTHR30007">
    <property type="entry name" value="PHP DOMAIN PROTEIN"/>
    <property type="match status" value="1"/>
</dbReference>
<dbReference type="AlphaFoldDB" id="A0A941EI47"/>